<keyword evidence="2" id="KW-1185">Reference proteome</keyword>
<gene>
    <name evidence="1" type="primary">klhl3</name>
    <name evidence="1" type="ORF">SNAT2548_LOCUS4334</name>
</gene>
<sequence length="365" mass="41470">MYRPGPIDFRQGGTGPDRSLWAISSFAMDEVLEENKGVRVRYTGSDNFQRGDYAIVSFPGVHGRAWTRLTQPNLQFFKTSCVFLPDKTADGFGDHVPDPDCKGKCYCWRLYEGKKDFGCKWFDLWMKKTEEAIQAGCKILVVEKARGGLGDSQAGEVQFLKDQRVKFDTVNLRELLPGKTAFAHDMCKETGIVLHNTEHFKLNLFYHFQKDGGIVLEECQLKMELPDISGWMLEWLSVNEIRRLRETSGTILSNQALLQHVLDIASWNRPSSALVFERAKRHSAPPATSRWWLLDLMGKKIFHCQRWLLALASHSDTYLPEVLTKMQSLIPAIACTAAIPIWPCGLRATQIWSPSRARTSHTSMA</sequence>
<protein>
    <submittedName>
        <fullName evidence="1">Klhl3 protein</fullName>
    </submittedName>
</protein>
<organism evidence="1 2">
    <name type="scientific">Symbiodinium natans</name>
    <dbReference type="NCBI Taxonomy" id="878477"/>
    <lineage>
        <taxon>Eukaryota</taxon>
        <taxon>Sar</taxon>
        <taxon>Alveolata</taxon>
        <taxon>Dinophyceae</taxon>
        <taxon>Suessiales</taxon>
        <taxon>Symbiodiniaceae</taxon>
        <taxon>Symbiodinium</taxon>
    </lineage>
</organism>
<comment type="caution">
    <text evidence="1">The sequence shown here is derived from an EMBL/GenBank/DDBJ whole genome shotgun (WGS) entry which is preliminary data.</text>
</comment>
<reference evidence="1" key="1">
    <citation type="submission" date="2021-02" db="EMBL/GenBank/DDBJ databases">
        <authorList>
            <person name="Dougan E. K."/>
            <person name="Rhodes N."/>
            <person name="Thang M."/>
            <person name="Chan C."/>
        </authorList>
    </citation>
    <scope>NUCLEOTIDE SEQUENCE</scope>
</reference>
<proteinExistence type="predicted"/>
<dbReference type="EMBL" id="CAJNDS010000267">
    <property type="protein sequence ID" value="CAE7035804.1"/>
    <property type="molecule type" value="Genomic_DNA"/>
</dbReference>
<dbReference type="AlphaFoldDB" id="A0A812IK40"/>
<evidence type="ECO:0000313" key="1">
    <source>
        <dbReference type="EMBL" id="CAE7035804.1"/>
    </source>
</evidence>
<evidence type="ECO:0000313" key="2">
    <source>
        <dbReference type="Proteomes" id="UP000604046"/>
    </source>
</evidence>
<name>A0A812IK40_9DINO</name>
<dbReference type="Proteomes" id="UP000604046">
    <property type="component" value="Unassembled WGS sequence"/>
</dbReference>
<accession>A0A812IK40</accession>